<gene>
    <name evidence="2" type="ORF">H2204_005238</name>
</gene>
<comment type="caution">
    <text evidence="2">The sequence shown here is derived from an EMBL/GenBank/DDBJ whole genome shotgun (WGS) entry which is preliminary data.</text>
</comment>
<accession>A0AA38Y600</accession>
<dbReference type="AlphaFoldDB" id="A0AA38Y600"/>
<keyword evidence="3" id="KW-1185">Reference proteome</keyword>
<dbReference type="EMBL" id="JAPDRN010000028">
    <property type="protein sequence ID" value="KAJ9636638.1"/>
    <property type="molecule type" value="Genomic_DNA"/>
</dbReference>
<name>A0AA38Y600_9EURO</name>
<evidence type="ECO:0000256" key="1">
    <source>
        <dbReference type="SAM" id="MobiDB-lite"/>
    </source>
</evidence>
<evidence type="ECO:0000313" key="2">
    <source>
        <dbReference type="EMBL" id="KAJ9636638.1"/>
    </source>
</evidence>
<sequence length="251" mass="28754">MLSTRDFYPQSNRDHAPLFSRGMIMPQDFDDDYSSDLYWQPNQFDDDQTTSTVSSPLTPSSDISAFIPNWKSCSPRLEMDLSSWDATPEWIKQSSRLWQRPLDCSESDATSEHIRHKKRRYNHQTPDYMPAPVKIESQVPKKATLKEPDVPLRFVTVTADNILSGDIHRAQGEWKRGRPRLNKPNSKTKEATAISSERKDSVGMRISQTPSSIGDLPPYASEQPNQSLFQPVFDHLLVTDQERTFFSALFS</sequence>
<evidence type="ECO:0000313" key="3">
    <source>
        <dbReference type="Proteomes" id="UP001172681"/>
    </source>
</evidence>
<feature type="region of interest" description="Disordered" evidence="1">
    <location>
        <begin position="177"/>
        <end position="205"/>
    </location>
</feature>
<dbReference type="Proteomes" id="UP001172681">
    <property type="component" value="Unassembled WGS sequence"/>
</dbReference>
<organism evidence="2 3">
    <name type="scientific">Knufia peltigerae</name>
    <dbReference type="NCBI Taxonomy" id="1002370"/>
    <lineage>
        <taxon>Eukaryota</taxon>
        <taxon>Fungi</taxon>
        <taxon>Dikarya</taxon>
        <taxon>Ascomycota</taxon>
        <taxon>Pezizomycotina</taxon>
        <taxon>Eurotiomycetes</taxon>
        <taxon>Chaetothyriomycetidae</taxon>
        <taxon>Chaetothyriales</taxon>
        <taxon>Trichomeriaceae</taxon>
        <taxon>Knufia</taxon>
    </lineage>
</organism>
<reference evidence="2" key="1">
    <citation type="submission" date="2022-10" db="EMBL/GenBank/DDBJ databases">
        <title>Culturing micro-colonial fungi from biological soil crusts in the Mojave desert and describing Neophaeococcomyces mojavensis, and introducing the new genera and species Taxawa tesnikishii.</title>
        <authorList>
            <person name="Kurbessoian T."/>
            <person name="Stajich J.E."/>
        </authorList>
    </citation>
    <scope>NUCLEOTIDE SEQUENCE</scope>
    <source>
        <strain evidence="2">TK_35</strain>
    </source>
</reference>
<proteinExistence type="predicted"/>
<protein>
    <submittedName>
        <fullName evidence="2">Uncharacterized protein</fullName>
    </submittedName>
</protein>